<dbReference type="Proteomes" id="UP000230033">
    <property type="component" value="Unassembled WGS sequence"/>
</dbReference>
<feature type="domain" description="DUF6922" evidence="1">
    <location>
        <begin position="14"/>
        <end position="57"/>
    </location>
</feature>
<proteinExistence type="predicted"/>
<dbReference type="AlphaFoldDB" id="A0A2H0WMA2"/>
<name>A0A2H0WMA2_9BACT</name>
<evidence type="ECO:0000313" key="3">
    <source>
        <dbReference type="Proteomes" id="UP000230033"/>
    </source>
</evidence>
<accession>A0A2H0WMA2</accession>
<organism evidence="2 3">
    <name type="scientific">Candidatus Shapirobacteria bacterium CG09_land_8_20_14_0_10_47_13</name>
    <dbReference type="NCBI Taxonomy" id="1974481"/>
    <lineage>
        <taxon>Bacteria</taxon>
        <taxon>Candidatus Shapironibacteriota</taxon>
    </lineage>
</organism>
<evidence type="ECO:0000259" key="1">
    <source>
        <dbReference type="Pfam" id="PF21956"/>
    </source>
</evidence>
<dbReference type="EMBL" id="PEZJ01000030">
    <property type="protein sequence ID" value="PIS13780.1"/>
    <property type="molecule type" value="Genomic_DNA"/>
</dbReference>
<gene>
    <name evidence="2" type="ORF">COT65_02360</name>
</gene>
<protein>
    <recommendedName>
        <fullName evidence="1">DUF6922 domain-containing protein</fullName>
    </recommendedName>
</protein>
<dbReference type="InterPro" id="IPR053830">
    <property type="entry name" value="DUF6922"/>
</dbReference>
<dbReference type="Pfam" id="PF21956">
    <property type="entry name" value="DUF6922"/>
    <property type="match status" value="1"/>
</dbReference>
<comment type="caution">
    <text evidence="2">The sequence shown here is derived from an EMBL/GenBank/DDBJ whole genome shotgun (WGS) entry which is preliminary data.</text>
</comment>
<sequence length="93" mass="10957">MALPKFLQPCLASYNLGQLNIKRDKILIITSVLNQGGYRTLKWLTKTYGQKEIKSVVRNPVRGMWYEWILKYWLKIFGAKLPNQIYQKAIIKL</sequence>
<reference evidence="3" key="1">
    <citation type="submission" date="2017-09" db="EMBL/GenBank/DDBJ databases">
        <title>Depth-based differentiation of microbial function through sediment-hosted aquifers and enrichment of novel symbionts in the deep terrestrial subsurface.</title>
        <authorList>
            <person name="Probst A.J."/>
            <person name="Ladd B."/>
            <person name="Jarett J.K."/>
            <person name="Geller-Mcgrath D.E."/>
            <person name="Sieber C.M.K."/>
            <person name="Emerson J.B."/>
            <person name="Anantharaman K."/>
            <person name="Thomas B.C."/>
            <person name="Malmstrom R."/>
            <person name="Stieglmeier M."/>
            <person name="Klingl A."/>
            <person name="Woyke T."/>
            <person name="Ryan C.M."/>
            <person name="Banfield J.F."/>
        </authorList>
    </citation>
    <scope>NUCLEOTIDE SEQUENCE [LARGE SCALE GENOMIC DNA]</scope>
</reference>
<evidence type="ECO:0000313" key="2">
    <source>
        <dbReference type="EMBL" id="PIS13780.1"/>
    </source>
</evidence>